<evidence type="ECO:0000313" key="9">
    <source>
        <dbReference type="Proteomes" id="UP000298416"/>
    </source>
</evidence>
<reference evidence="8" key="1">
    <citation type="submission" date="2018-01" db="EMBL/GenBank/DDBJ databases">
        <authorList>
            <person name="Mao J.F."/>
        </authorList>
    </citation>
    <scope>NUCLEOTIDE SEQUENCE</scope>
    <source>
        <strain evidence="8">Huo1</strain>
        <tissue evidence="8">Leaf</tissue>
    </source>
</reference>
<keyword evidence="3" id="KW-0813">Transport</keyword>
<keyword evidence="5 7" id="KW-1133">Transmembrane helix</keyword>
<name>A0A8X8XV28_SALSN</name>
<evidence type="ECO:0000256" key="2">
    <source>
        <dbReference type="ARBA" id="ARBA00007965"/>
    </source>
</evidence>
<comment type="caution">
    <text evidence="8">The sequence shown here is derived from an EMBL/GenBank/DDBJ whole genome shotgun (WGS) entry which is preliminary data.</text>
</comment>
<feature type="transmembrane region" description="Helical" evidence="7">
    <location>
        <begin position="21"/>
        <end position="38"/>
    </location>
</feature>
<keyword evidence="4 7" id="KW-0812">Transmembrane</keyword>
<evidence type="ECO:0000256" key="1">
    <source>
        <dbReference type="ARBA" id="ARBA00004141"/>
    </source>
</evidence>
<sequence length="130" mass="14713">MSNGDSSIVSTPSRIEGKFKAMVVCWFLGLGCLISWNSMLTIGDYYYQIFPSYHPARVLTLVYQPFALRSMAILSYNEANIDTRKRNMFLFCFSTLCLLLLLSLLVVFLLAGIFSGVALDWLWLIGNTSF</sequence>
<dbReference type="GO" id="GO:0005886">
    <property type="term" value="C:plasma membrane"/>
    <property type="evidence" value="ECO:0007669"/>
    <property type="project" value="TreeGrafter"/>
</dbReference>
<dbReference type="InterPro" id="IPR002259">
    <property type="entry name" value="Eqnu_transpt"/>
</dbReference>
<evidence type="ECO:0000256" key="4">
    <source>
        <dbReference type="ARBA" id="ARBA00022692"/>
    </source>
</evidence>
<organism evidence="8">
    <name type="scientific">Salvia splendens</name>
    <name type="common">Scarlet sage</name>
    <dbReference type="NCBI Taxonomy" id="180675"/>
    <lineage>
        <taxon>Eukaryota</taxon>
        <taxon>Viridiplantae</taxon>
        <taxon>Streptophyta</taxon>
        <taxon>Embryophyta</taxon>
        <taxon>Tracheophyta</taxon>
        <taxon>Spermatophyta</taxon>
        <taxon>Magnoliopsida</taxon>
        <taxon>eudicotyledons</taxon>
        <taxon>Gunneridae</taxon>
        <taxon>Pentapetalae</taxon>
        <taxon>asterids</taxon>
        <taxon>lamiids</taxon>
        <taxon>Lamiales</taxon>
        <taxon>Lamiaceae</taxon>
        <taxon>Nepetoideae</taxon>
        <taxon>Mentheae</taxon>
        <taxon>Salviinae</taxon>
        <taxon>Salvia</taxon>
        <taxon>Salvia subgen. Calosphace</taxon>
        <taxon>core Calosphace</taxon>
    </lineage>
</organism>
<protein>
    <recommendedName>
        <fullName evidence="10">Solute carrier family 29 (Equilibrative nucleoside transporter), member 1/2/3</fullName>
    </recommendedName>
</protein>
<dbReference type="PANTHER" id="PTHR10332:SF30">
    <property type="entry name" value="EQUILIBRATIVE NUCLEOTIDE TRANSPORTER 2"/>
    <property type="match status" value="1"/>
</dbReference>
<feature type="transmembrane region" description="Helical" evidence="7">
    <location>
        <begin position="88"/>
        <end position="114"/>
    </location>
</feature>
<reference evidence="8" key="2">
    <citation type="submission" date="2020-08" db="EMBL/GenBank/DDBJ databases">
        <title>Plant Genome Project.</title>
        <authorList>
            <person name="Zhang R.-G."/>
        </authorList>
    </citation>
    <scope>NUCLEOTIDE SEQUENCE</scope>
    <source>
        <strain evidence="8">Huo1</strain>
        <tissue evidence="8">Leaf</tissue>
    </source>
</reference>
<evidence type="ECO:0000256" key="3">
    <source>
        <dbReference type="ARBA" id="ARBA00022448"/>
    </source>
</evidence>
<gene>
    <name evidence="8" type="ORF">SASPL_117188</name>
</gene>
<keyword evidence="6 7" id="KW-0472">Membrane</keyword>
<evidence type="ECO:0000313" key="8">
    <source>
        <dbReference type="EMBL" id="KAG6420653.1"/>
    </source>
</evidence>
<dbReference type="PANTHER" id="PTHR10332">
    <property type="entry name" value="EQUILIBRATIVE NUCLEOSIDE TRANSPORTER"/>
    <property type="match status" value="1"/>
</dbReference>
<dbReference type="GO" id="GO:0005337">
    <property type="term" value="F:nucleoside transmembrane transporter activity"/>
    <property type="evidence" value="ECO:0007669"/>
    <property type="project" value="InterPro"/>
</dbReference>
<evidence type="ECO:0000256" key="6">
    <source>
        <dbReference type="ARBA" id="ARBA00023136"/>
    </source>
</evidence>
<proteinExistence type="inferred from homology"/>
<comment type="subcellular location">
    <subcellularLocation>
        <location evidence="1">Membrane</location>
        <topology evidence="1">Multi-pass membrane protein</topology>
    </subcellularLocation>
</comment>
<accession>A0A8X8XV28</accession>
<evidence type="ECO:0008006" key="10">
    <source>
        <dbReference type="Google" id="ProtNLM"/>
    </source>
</evidence>
<keyword evidence="9" id="KW-1185">Reference proteome</keyword>
<evidence type="ECO:0000256" key="7">
    <source>
        <dbReference type="SAM" id="Phobius"/>
    </source>
</evidence>
<dbReference type="AlphaFoldDB" id="A0A8X8XV28"/>
<dbReference type="EMBL" id="PNBA02000006">
    <property type="protein sequence ID" value="KAG6420653.1"/>
    <property type="molecule type" value="Genomic_DNA"/>
</dbReference>
<feature type="transmembrane region" description="Helical" evidence="7">
    <location>
        <begin position="58"/>
        <end position="76"/>
    </location>
</feature>
<evidence type="ECO:0000256" key="5">
    <source>
        <dbReference type="ARBA" id="ARBA00022989"/>
    </source>
</evidence>
<dbReference type="Proteomes" id="UP000298416">
    <property type="component" value="Unassembled WGS sequence"/>
</dbReference>
<comment type="similarity">
    <text evidence="2">Belongs to the SLC29A/ENT transporter (TC 2.A.57) family.</text>
</comment>